<keyword evidence="5 7" id="KW-0378">Hydrolase</keyword>
<dbReference type="OrthoDB" id="9773856at2"/>
<keyword evidence="9" id="KW-1185">Reference proteome</keyword>
<dbReference type="GO" id="GO:0004519">
    <property type="term" value="F:endonuclease activity"/>
    <property type="evidence" value="ECO:0007669"/>
    <property type="project" value="UniProtKB-KW"/>
</dbReference>
<keyword evidence="6 7" id="KW-0269">Exonuclease</keyword>
<evidence type="ECO:0000256" key="5">
    <source>
        <dbReference type="ARBA" id="ARBA00022801"/>
    </source>
</evidence>
<protein>
    <recommendedName>
        <fullName evidence="3 7">Nuclease SbcCD subunit D</fullName>
    </recommendedName>
</protein>
<dbReference type="EMBL" id="CP009687">
    <property type="protein sequence ID" value="AKL94045.1"/>
    <property type="molecule type" value="Genomic_DNA"/>
</dbReference>
<dbReference type="GO" id="GO:0008408">
    <property type="term" value="F:3'-5' exonuclease activity"/>
    <property type="evidence" value="ECO:0007669"/>
    <property type="project" value="InterPro"/>
</dbReference>
<evidence type="ECO:0000256" key="1">
    <source>
        <dbReference type="ARBA" id="ARBA00010555"/>
    </source>
</evidence>
<evidence type="ECO:0000256" key="7">
    <source>
        <dbReference type="RuleBase" id="RU363069"/>
    </source>
</evidence>
<keyword evidence="7" id="KW-0235">DNA replication</keyword>
<keyword evidence="4 7" id="KW-0540">Nuclease</keyword>
<dbReference type="InterPro" id="IPR004843">
    <property type="entry name" value="Calcineurin-like_PHP"/>
</dbReference>
<dbReference type="NCBIfam" id="TIGR00619">
    <property type="entry name" value="sbcd"/>
    <property type="match status" value="1"/>
</dbReference>
<proteinExistence type="inferred from homology"/>
<dbReference type="InterPro" id="IPR050535">
    <property type="entry name" value="DNA_Repair-Maintenance_Comp"/>
</dbReference>
<dbReference type="Pfam" id="PF00149">
    <property type="entry name" value="Metallophos"/>
    <property type="match status" value="1"/>
</dbReference>
<dbReference type="RefSeq" id="WP_044823098.1">
    <property type="nucleotide sequence ID" value="NZ_CP009687.1"/>
</dbReference>
<accession>A0A0D8IE33</accession>
<dbReference type="PANTHER" id="PTHR30337">
    <property type="entry name" value="COMPONENT OF ATP-DEPENDENT DSDNA EXONUCLEASE"/>
    <property type="match status" value="1"/>
</dbReference>
<name>A0A0D8IE33_9CLOT</name>
<comment type="subunit">
    <text evidence="2 7">Heterodimer of SbcC and SbcD.</text>
</comment>
<comment type="similarity">
    <text evidence="1 7">Belongs to the SbcD family.</text>
</comment>
<evidence type="ECO:0000313" key="9">
    <source>
        <dbReference type="Proteomes" id="UP000035704"/>
    </source>
</evidence>
<dbReference type="KEGG" id="cace:CACET_c05350"/>
<organism evidence="8 9">
    <name type="scientific">Clostridium aceticum</name>
    <dbReference type="NCBI Taxonomy" id="84022"/>
    <lineage>
        <taxon>Bacteria</taxon>
        <taxon>Bacillati</taxon>
        <taxon>Bacillota</taxon>
        <taxon>Clostridia</taxon>
        <taxon>Eubacteriales</taxon>
        <taxon>Clostridiaceae</taxon>
        <taxon>Clostridium</taxon>
    </lineage>
</organism>
<dbReference type="STRING" id="84022.CACET_c05350"/>
<dbReference type="Proteomes" id="UP000035704">
    <property type="component" value="Chromosome"/>
</dbReference>
<keyword evidence="7" id="KW-0233">DNA recombination</keyword>
<dbReference type="GO" id="GO:0006260">
    <property type="term" value="P:DNA replication"/>
    <property type="evidence" value="ECO:0007669"/>
    <property type="project" value="UniProtKB-KW"/>
</dbReference>
<reference evidence="8 9" key="1">
    <citation type="submission" date="2014-10" db="EMBL/GenBank/DDBJ databases">
        <title>Genome sequence of Clostridium aceticum DSM 1496.</title>
        <authorList>
            <person name="Poehlein A."/>
            <person name="Schiel-Bengelsdorf B."/>
            <person name="Gottschalk G."/>
            <person name="Duerre P."/>
            <person name="Daniel R."/>
        </authorList>
    </citation>
    <scope>NUCLEOTIDE SEQUENCE [LARGE SCALE GENOMIC DNA]</scope>
    <source>
        <strain evidence="8 9">DSM 1496</strain>
    </source>
</reference>
<dbReference type="InterPro" id="IPR029052">
    <property type="entry name" value="Metallo-depent_PP-like"/>
</dbReference>
<evidence type="ECO:0000313" key="8">
    <source>
        <dbReference type="EMBL" id="AKL94045.1"/>
    </source>
</evidence>
<gene>
    <name evidence="7 8" type="primary">sbcD</name>
    <name evidence="8" type="ORF">CACET_c05350</name>
</gene>
<keyword evidence="7" id="KW-0255">Endonuclease</keyword>
<evidence type="ECO:0000256" key="6">
    <source>
        <dbReference type="ARBA" id="ARBA00022839"/>
    </source>
</evidence>
<dbReference type="InterPro" id="IPR026843">
    <property type="entry name" value="SbcD_C"/>
</dbReference>
<evidence type="ECO:0000256" key="4">
    <source>
        <dbReference type="ARBA" id="ARBA00022722"/>
    </source>
</evidence>
<dbReference type="AlphaFoldDB" id="A0A0D8IE33"/>
<dbReference type="PANTHER" id="PTHR30337:SF0">
    <property type="entry name" value="NUCLEASE SBCCD SUBUNIT D"/>
    <property type="match status" value="1"/>
</dbReference>
<sequence>MKILHTADWHIGKIVNNVHMTKDQEYVLGQLVDIVLQEKPDVVIVAGDIYDRSVPPVEAVELLDNVFNRILLECKTPIIAIAGNHDSGDRVGFARKILKDHGLHIAGRLKKEIDKLILEDEFGPVNFYVIPYADPAEVREIFDQDDIKNHDTACKAIIDEINKTINLKERNIAILHGFVVGGQAPEESASERPLSIGGTEYITQEYFKDFNYTALGHLHGPQKVGGDNIRYAGSLLKYSFSETKHKKGVKLIELGEQGEVTVTFKELVPRRDMRIIRGELNKLLDGEAYKDTNVEDYLHVILTDEGELLDPINKLRGVYPNILSIEREVKTTKTKISKTSAGTGYKSKSTLALFQDFYTSIAGDMFTEEKKEIMLEVIKQVEKMEKGE</sequence>
<dbReference type="InterPro" id="IPR041796">
    <property type="entry name" value="Mre11_N"/>
</dbReference>
<dbReference type="InterPro" id="IPR004593">
    <property type="entry name" value="SbcD"/>
</dbReference>
<dbReference type="Gene3D" id="3.60.21.10">
    <property type="match status" value="1"/>
</dbReference>
<dbReference type="GO" id="GO:0006310">
    <property type="term" value="P:DNA recombination"/>
    <property type="evidence" value="ECO:0007669"/>
    <property type="project" value="UniProtKB-KW"/>
</dbReference>
<dbReference type="Pfam" id="PF12320">
    <property type="entry name" value="SbcD_C"/>
    <property type="match status" value="1"/>
</dbReference>
<evidence type="ECO:0000256" key="3">
    <source>
        <dbReference type="ARBA" id="ARBA00013365"/>
    </source>
</evidence>
<dbReference type="PATRIC" id="fig|84022.5.peg.1554"/>
<dbReference type="SUPFAM" id="SSF56300">
    <property type="entry name" value="Metallo-dependent phosphatases"/>
    <property type="match status" value="1"/>
</dbReference>
<comment type="function">
    <text evidence="7">SbcCD cleaves DNA hairpin structures. These structures can inhibit DNA replication and are intermediates in certain DNA recombination reactions. The complex acts as a 3'-&gt;5' double strand exonuclease that can open hairpins. It also has a 5' single-strand endonuclease activity.</text>
</comment>
<dbReference type="CDD" id="cd00840">
    <property type="entry name" value="MPP_Mre11_N"/>
    <property type="match status" value="1"/>
</dbReference>
<evidence type="ECO:0000256" key="2">
    <source>
        <dbReference type="ARBA" id="ARBA00011322"/>
    </source>
</evidence>